<dbReference type="PANTHER" id="PTHR32411">
    <property type="entry name" value="CYSTEINE-RICH REPEAT SECRETORY PROTEIN 38-RELATED"/>
    <property type="match status" value="1"/>
</dbReference>
<dbReference type="PROSITE" id="PS51473">
    <property type="entry name" value="GNK2"/>
    <property type="match status" value="2"/>
</dbReference>
<sequence length="212" mass="23313">MIGKVSSNGFGMSTIGDGKNTVYGLTQCRGDIFNNSQGCSDCISTAAQKLQADCVNRTAGKIWYDFCSIRYDTNNFFGSADVSISKTYDSIKRADNPEAFHDTVWQLLEWVKMSAVTKGNRFGIGKMNFASEGLTIYGMAQCTRDLSRLGCLGCLTQMFATMENHCPYQKGCVSLTGSCRLRYDVNNFILTADVPLFPVDQLTPPRPAPLPN</sequence>
<dbReference type="Gene3D" id="3.30.430.20">
    <property type="entry name" value="Gnk2 domain, C-X8-C-X2-C motif"/>
    <property type="match status" value="2"/>
</dbReference>
<dbReference type="CDD" id="cd23509">
    <property type="entry name" value="Gnk2-like"/>
    <property type="match status" value="2"/>
</dbReference>
<evidence type="ECO:0000256" key="2">
    <source>
        <dbReference type="ARBA" id="ARBA00022525"/>
    </source>
</evidence>
<organism evidence="8 10">
    <name type="scientific">Vanilla planifolia</name>
    <name type="common">Vanilla</name>
    <dbReference type="NCBI Taxonomy" id="51239"/>
    <lineage>
        <taxon>Eukaryota</taxon>
        <taxon>Viridiplantae</taxon>
        <taxon>Streptophyta</taxon>
        <taxon>Embryophyta</taxon>
        <taxon>Tracheophyta</taxon>
        <taxon>Spermatophyta</taxon>
        <taxon>Magnoliopsida</taxon>
        <taxon>Liliopsida</taxon>
        <taxon>Asparagales</taxon>
        <taxon>Orchidaceae</taxon>
        <taxon>Vanilloideae</taxon>
        <taxon>Vanilleae</taxon>
        <taxon>Vanilla</taxon>
    </lineage>
</organism>
<dbReference type="EMBL" id="JADCNM010000001">
    <property type="protein sequence ID" value="KAG0503220.1"/>
    <property type="molecule type" value="Genomic_DNA"/>
</dbReference>
<evidence type="ECO:0000256" key="1">
    <source>
        <dbReference type="ARBA" id="ARBA00004613"/>
    </source>
</evidence>
<dbReference type="Proteomes" id="UP000636800">
    <property type="component" value="Chromosome 1"/>
</dbReference>
<accession>A0A835SA37</accession>
<evidence type="ECO:0000313" key="9">
    <source>
        <dbReference type="Proteomes" id="UP000636800"/>
    </source>
</evidence>
<evidence type="ECO:0000256" key="3">
    <source>
        <dbReference type="ARBA" id="ARBA00022729"/>
    </source>
</evidence>
<dbReference type="Pfam" id="PF01657">
    <property type="entry name" value="Stress-antifung"/>
    <property type="match status" value="2"/>
</dbReference>
<evidence type="ECO:0000259" key="6">
    <source>
        <dbReference type="PROSITE" id="PS51473"/>
    </source>
</evidence>
<evidence type="ECO:0000313" key="10">
    <source>
        <dbReference type="Proteomes" id="UP000639772"/>
    </source>
</evidence>
<dbReference type="InterPro" id="IPR050581">
    <property type="entry name" value="CRR_secretory_protein"/>
</dbReference>
<comment type="similarity">
    <text evidence="5">Belongs to the cysteine-rich repeat secretory protein family.</text>
</comment>
<evidence type="ECO:0000313" key="7">
    <source>
        <dbReference type="EMBL" id="KAG0498992.1"/>
    </source>
</evidence>
<gene>
    <name evidence="8" type="ORF">HPP92_003292</name>
    <name evidence="7" type="ORF">HPP92_003683</name>
</gene>
<dbReference type="EMBL" id="JADCNL010000001">
    <property type="protein sequence ID" value="KAG0498992.1"/>
    <property type="molecule type" value="Genomic_DNA"/>
</dbReference>
<evidence type="ECO:0000256" key="4">
    <source>
        <dbReference type="ARBA" id="ARBA00022737"/>
    </source>
</evidence>
<dbReference type="AlphaFoldDB" id="A0A835SA37"/>
<dbReference type="InterPro" id="IPR002902">
    <property type="entry name" value="GNK2"/>
</dbReference>
<dbReference type="GO" id="GO:0005576">
    <property type="term" value="C:extracellular region"/>
    <property type="evidence" value="ECO:0007669"/>
    <property type="project" value="UniProtKB-SubCell"/>
</dbReference>
<dbReference type="PANTHER" id="PTHR32411:SF55">
    <property type="entry name" value="CYSTEINE-RICH REPEAT SECRETORY PROTEIN 55"/>
    <property type="match status" value="1"/>
</dbReference>
<reference evidence="9 10" key="1">
    <citation type="journal article" date="2020" name="Nat. Food">
        <title>A phased Vanilla planifolia genome enables genetic improvement of flavour and production.</title>
        <authorList>
            <person name="Hasing T."/>
            <person name="Tang H."/>
            <person name="Brym M."/>
            <person name="Khazi F."/>
            <person name="Huang T."/>
            <person name="Chambers A.H."/>
        </authorList>
    </citation>
    <scope>NUCLEOTIDE SEQUENCE [LARGE SCALE GENOMIC DNA]</scope>
    <source>
        <tissue evidence="8">Leaf</tissue>
    </source>
</reference>
<evidence type="ECO:0000313" key="8">
    <source>
        <dbReference type="EMBL" id="KAG0503220.1"/>
    </source>
</evidence>
<keyword evidence="4" id="KW-0677">Repeat</keyword>
<keyword evidence="9" id="KW-1185">Reference proteome</keyword>
<dbReference type="InterPro" id="IPR038408">
    <property type="entry name" value="GNK2_sf"/>
</dbReference>
<name>A0A835SA37_VANPL</name>
<feature type="domain" description="Gnk2-homologous" evidence="6">
    <location>
        <begin position="82"/>
        <end position="188"/>
    </location>
</feature>
<keyword evidence="3" id="KW-0732">Signal</keyword>
<keyword evidence="2" id="KW-0964">Secreted</keyword>
<feature type="domain" description="Gnk2-homologous" evidence="6">
    <location>
        <begin position="1"/>
        <end position="76"/>
    </location>
</feature>
<comment type="caution">
    <text evidence="8">The sequence shown here is derived from an EMBL/GenBank/DDBJ whole genome shotgun (WGS) entry which is preliminary data.</text>
</comment>
<comment type="subcellular location">
    <subcellularLocation>
        <location evidence="1">Secreted</location>
    </subcellularLocation>
</comment>
<proteinExistence type="inferred from homology"/>
<protein>
    <recommendedName>
        <fullName evidence="6">Gnk2-homologous domain-containing protein</fullName>
    </recommendedName>
</protein>
<dbReference type="Proteomes" id="UP000639772">
    <property type="component" value="Chromosome 1"/>
</dbReference>
<dbReference type="OrthoDB" id="732489at2759"/>
<evidence type="ECO:0000256" key="5">
    <source>
        <dbReference type="ARBA" id="ARBA00038515"/>
    </source>
</evidence>